<dbReference type="GO" id="GO:0051539">
    <property type="term" value="F:4 iron, 4 sulfur cluster binding"/>
    <property type="evidence" value="ECO:0007669"/>
    <property type="project" value="UniProtKB-KW"/>
</dbReference>
<evidence type="ECO:0000256" key="3">
    <source>
        <dbReference type="ARBA" id="ARBA00022691"/>
    </source>
</evidence>
<dbReference type="InterPro" id="IPR058240">
    <property type="entry name" value="rSAM_sf"/>
</dbReference>
<keyword evidence="8" id="KW-0560">Oxidoreductase</keyword>
<protein>
    <submittedName>
        <fullName evidence="8">Oxygen-independent coproporphyrinogen-III oxidase 1</fullName>
        <ecNumber evidence="8">1.3.99.22</ecNumber>
    </submittedName>
</protein>
<evidence type="ECO:0000313" key="8">
    <source>
        <dbReference type="EMBL" id="VYS80921.1"/>
    </source>
</evidence>
<dbReference type="PROSITE" id="PS51918">
    <property type="entry name" value="RADICAL_SAM"/>
    <property type="match status" value="1"/>
</dbReference>
<dbReference type="SFLD" id="SFLDG01082">
    <property type="entry name" value="B12-binding_domain_containing"/>
    <property type="match status" value="1"/>
</dbReference>
<dbReference type="EMBL" id="CACRSL010000003">
    <property type="protein sequence ID" value="VYS80921.1"/>
    <property type="molecule type" value="Genomic_DNA"/>
</dbReference>
<dbReference type="PANTHER" id="PTHR11135">
    <property type="entry name" value="HISTONE ACETYLTRANSFERASE-RELATED"/>
    <property type="match status" value="1"/>
</dbReference>
<dbReference type="SFLD" id="SFLDG01086">
    <property type="entry name" value="elongater_protein-like"/>
    <property type="match status" value="1"/>
</dbReference>
<dbReference type="AlphaFoldDB" id="A0A6N2RLA0"/>
<comment type="cofactor">
    <cofactor evidence="1">
        <name>[4Fe-4S] cluster</name>
        <dbReference type="ChEBI" id="CHEBI:49883"/>
    </cofactor>
</comment>
<dbReference type="InterPro" id="IPR006638">
    <property type="entry name" value="Elp3/MiaA/NifB-like_rSAM"/>
</dbReference>
<keyword evidence="3" id="KW-0949">S-adenosyl-L-methionine</keyword>
<dbReference type="SFLD" id="SFLDS00029">
    <property type="entry name" value="Radical_SAM"/>
    <property type="match status" value="1"/>
</dbReference>
<evidence type="ECO:0000256" key="2">
    <source>
        <dbReference type="ARBA" id="ARBA00022485"/>
    </source>
</evidence>
<dbReference type="InterPro" id="IPR032432">
    <property type="entry name" value="Radical_SAM_C"/>
</dbReference>
<dbReference type="GO" id="GO:0046872">
    <property type="term" value="F:metal ion binding"/>
    <property type="evidence" value="ECO:0007669"/>
    <property type="project" value="UniProtKB-KW"/>
</dbReference>
<accession>A0A6N2RLA0</accession>
<evidence type="ECO:0000256" key="4">
    <source>
        <dbReference type="ARBA" id="ARBA00022723"/>
    </source>
</evidence>
<dbReference type="EC" id="1.3.99.22" evidence="8"/>
<dbReference type="SMART" id="SM00729">
    <property type="entry name" value="Elp3"/>
    <property type="match status" value="1"/>
</dbReference>
<keyword evidence="2" id="KW-0004">4Fe-4S</keyword>
<evidence type="ECO:0000256" key="6">
    <source>
        <dbReference type="ARBA" id="ARBA00023014"/>
    </source>
</evidence>
<dbReference type="SUPFAM" id="SSF102114">
    <property type="entry name" value="Radical SAM enzymes"/>
    <property type="match status" value="1"/>
</dbReference>
<sequence length="332" mass="36768">MGKHANVAIFVPHLGCPNQCSFCDQREISGAVSAPTAQEVKAACKQALRQLGEGARQAEIAFFGGSFTAIDPAYQRELLEAAFSFVGPQGFGGIRLSTRPDAIDRDILSMLKSYGVTAVELGAQSMDDRVLEMNRRGHNAQAVRDASRLIREAGLELGLQMMLGLYGDSPQGAMETAREFAALGADTVRIYPTVVLRRTQLETLYQSGEYLPMEFEEAVELSARLLEFFGEQGIRVIRCGLHDSPSLEENRVAGPYHPAFREVCEGRMFLRRALRLLEGMPQGEVTLWVEPRNLSRMIGQKRCNLLELQRRGYRVKVKADPALTGDGIRISF</sequence>
<dbReference type="PANTHER" id="PTHR11135:SF0">
    <property type="entry name" value="ELONGATOR COMPLEX PROTEIN 3"/>
    <property type="match status" value="1"/>
</dbReference>
<dbReference type="InterPro" id="IPR013785">
    <property type="entry name" value="Aldolase_TIM"/>
</dbReference>
<evidence type="ECO:0000256" key="5">
    <source>
        <dbReference type="ARBA" id="ARBA00023004"/>
    </source>
</evidence>
<keyword evidence="6" id="KW-0411">Iron-sulfur</keyword>
<keyword evidence="4" id="KW-0479">Metal-binding</keyword>
<dbReference type="Pfam" id="PF04055">
    <property type="entry name" value="Radical_SAM"/>
    <property type="match status" value="1"/>
</dbReference>
<organism evidence="8">
    <name type="scientific">uncultured Anaerotruncus sp</name>
    <dbReference type="NCBI Taxonomy" id="905011"/>
    <lineage>
        <taxon>Bacteria</taxon>
        <taxon>Bacillati</taxon>
        <taxon>Bacillota</taxon>
        <taxon>Clostridia</taxon>
        <taxon>Eubacteriales</taxon>
        <taxon>Oscillospiraceae</taxon>
        <taxon>Anaerotruncus</taxon>
        <taxon>environmental samples</taxon>
    </lineage>
</organism>
<dbReference type="CDD" id="cd01335">
    <property type="entry name" value="Radical_SAM"/>
    <property type="match status" value="1"/>
</dbReference>
<dbReference type="InterPro" id="IPR007197">
    <property type="entry name" value="rSAM"/>
</dbReference>
<keyword evidence="5" id="KW-0408">Iron</keyword>
<evidence type="ECO:0000256" key="1">
    <source>
        <dbReference type="ARBA" id="ARBA00001966"/>
    </source>
</evidence>
<reference evidence="8" key="1">
    <citation type="submission" date="2019-11" db="EMBL/GenBank/DDBJ databases">
        <authorList>
            <person name="Feng L."/>
        </authorList>
    </citation>
    <scope>NUCLEOTIDE SEQUENCE</scope>
    <source>
        <strain evidence="8">AundefinedLFYP135</strain>
    </source>
</reference>
<dbReference type="GO" id="GO:0005737">
    <property type="term" value="C:cytoplasm"/>
    <property type="evidence" value="ECO:0007669"/>
    <property type="project" value="TreeGrafter"/>
</dbReference>
<dbReference type="InterPro" id="IPR039661">
    <property type="entry name" value="ELP3"/>
</dbReference>
<feature type="domain" description="Radical SAM core" evidence="7">
    <location>
        <begin position="1"/>
        <end position="238"/>
    </location>
</feature>
<gene>
    <name evidence="8" type="primary">hemN_1</name>
    <name evidence="8" type="ORF">AULFYP135_00456</name>
</gene>
<dbReference type="Pfam" id="PF16199">
    <property type="entry name" value="Radical_SAM_C"/>
    <property type="match status" value="1"/>
</dbReference>
<proteinExistence type="predicted"/>
<name>A0A6N2RLA0_9FIRM</name>
<evidence type="ECO:0000259" key="7">
    <source>
        <dbReference type="PROSITE" id="PS51918"/>
    </source>
</evidence>
<dbReference type="GO" id="GO:0002926">
    <property type="term" value="P:tRNA wobble base 5-methoxycarbonylmethyl-2-thiouridinylation"/>
    <property type="evidence" value="ECO:0007669"/>
    <property type="project" value="TreeGrafter"/>
</dbReference>
<dbReference type="Gene3D" id="3.20.20.70">
    <property type="entry name" value="Aldolase class I"/>
    <property type="match status" value="1"/>
</dbReference>
<dbReference type="GO" id="GO:0016491">
    <property type="term" value="F:oxidoreductase activity"/>
    <property type="evidence" value="ECO:0007669"/>
    <property type="project" value="UniProtKB-KW"/>
</dbReference>